<organism evidence="2 3">
    <name type="scientific">Shouchella xiaoxiensis</name>
    <dbReference type="NCBI Taxonomy" id="766895"/>
    <lineage>
        <taxon>Bacteria</taxon>
        <taxon>Bacillati</taxon>
        <taxon>Bacillota</taxon>
        <taxon>Bacilli</taxon>
        <taxon>Bacillales</taxon>
        <taxon>Bacillaceae</taxon>
        <taxon>Shouchella</taxon>
    </lineage>
</organism>
<dbReference type="SUPFAM" id="SSF55729">
    <property type="entry name" value="Acyl-CoA N-acyltransferases (Nat)"/>
    <property type="match status" value="1"/>
</dbReference>
<dbReference type="Pfam" id="PF13302">
    <property type="entry name" value="Acetyltransf_3"/>
    <property type="match status" value="1"/>
</dbReference>
<proteinExistence type="predicted"/>
<evidence type="ECO:0000259" key="1">
    <source>
        <dbReference type="PROSITE" id="PS51186"/>
    </source>
</evidence>
<reference evidence="2" key="1">
    <citation type="submission" date="2021-01" db="EMBL/GenBank/DDBJ databases">
        <title>Genomic Encyclopedia of Type Strains, Phase IV (KMG-IV): sequencing the most valuable type-strain genomes for metagenomic binning, comparative biology and taxonomic classification.</title>
        <authorList>
            <person name="Goeker M."/>
        </authorList>
    </citation>
    <scope>NUCLEOTIDE SEQUENCE</scope>
    <source>
        <strain evidence="2">DSM 21943</strain>
    </source>
</reference>
<dbReference type="PANTHER" id="PTHR43792">
    <property type="entry name" value="GNAT FAMILY, PUTATIVE (AFU_ORTHOLOGUE AFUA_3G00765)-RELATED-RELATED"/>
    <property type="match status" value="1"/>
</dbReference>
<accession>A0ABS2SP89</accession>
<dbReference type="EMBL" id="JAFBCV010000001">
    <property type="protein sequence ID" value="MBM7837328.1"/>
    <property type="molecule type" value="Genomic_DNA"/>
</dbReference>
<evidence type="ECO:0000313" key="3">
    <source>
        <dbReference type="Proteomes" id="UP001179280"/>
    </source>
</evidence>
<feature type="domain" description="N-acetyltransferase" evidence="1">
    <location>
        <begin position="22"/>
        <end position="187"/>
    </location>
</feature>
<comment type="caution">
    <text evidence="2">The sequence shown here is derived from an EMBL/GenBank/DDBJ whole genome shotgun (WGS) entry which is preliminary data.</text>
</comment>
<protein>
    <submittedName>
        <fullName evidence="2">Ribosomal-protein-alanine N-acetyltransferase</fullName>
        <ecNumber evidence="2">2.3.1.267</ecNumber>
    </submittedName>
</protein>
<name>A0ABS2SP89_9BACI</name>
<evidence type="ECO:0000313" key="2">
    <source>
        <dbReference type="EMBL" id="MBM7837328.1"/>
    </source>
</evidence>
<dbReference type="GO" id="GO:0008999">
    <property type="term" value="F:protein-N-terminal-alanine acetyltransferase activity"/>
    <property type="evidence" value="ECO:0007669"/>
    <property type="project" value="UniProtKB-EC"/>
</dbReference>
<dbReference type="PROSITE" id="PS51186">
    <property type="entry name" value="GNAT"/>
    <property type="match status" value="1"/>
</dbReference>
<keyword evidence="3" id="KW-1185">Reference proteome</keyword>
<dbReference type="Proteomes" id="UP001179280">
    <property type="component" value="Unassembled WGS sequence"/>
</dbReference>
<dbReference type="Gene3D" id="3.40.630.30">
    <property type="match status" value="1"/>
</dbReference>
<dbReference type="InterPro" id="IPR000182">
    <property type="entry name" value="GNAT_dom"/>
</dbReference>
<dbReference type="RefSeq" id="WP_204464250.1">
    <property type="nucleotide sequence ID" value="NZ_JAFBCV010000001.1"/>
</dbReference>
<keyword evidence="2" id="KW-0808">Transferase</keyword>
<dbReference type="PANTHER" id="PTHR43792:SF9">
    <property type="entry name" value="RIBOSOMAL-PROTEIN-ALANINE ACETYLTRANSFERASE"/>
    <property type="match status" value="1"/>
</dbReference>
<dbReference type="InterPro" id="IPR051531">
    <property type="entry name" value="N-acetyltransferase"/>
</dbReference>
<gene>
    <name evidence="2" type="ORF">JOC54_000559</name>
</gene>
<sequence>MRKNMQQLKKLAAFPTIHTKRLTLRQLTHEDAEQLYAYYANESVYRYLDWNGPESIEHSKQNIDRWNKGFEQGWIIRFAIVDNETNTVIGTIFLSDFHGKRAEIGFELSQYYWRRGIMSEAMREVLYLGFQQLHLQRIQAFVAEENVASRQLFNSFNFKEEGLLRQYETHSVTGECNDMLVYSLIQDAKG</sequence>
<dbReference type="InterPro" id="IPR016181">
    <property type="entry name" value="Acyl_CoA_acyltransferase"/>
</dbReference>
<dbReference type="EC" id="2.3.1.267" evidence="2"/>
<keyword evidence="2" id="KW-0012">Acyltransferase</keyword>